<evidence type="ECO:0000256" key="3">
    <source>
        <dbReference type="ARBA" id="ARBA00007443"/>
    </source>
</evidence>
<keyword evidence="9" id="KW-0539">Nucleus</keyword>
<reference evidence="15" key="1">
    <citation type="submission" date="2023-03" db="EMBL/GenBank/DDBJ databases">
        <title>Near-Complete genome sequence of Lipomyces tetrasporous NRRL Y-64009, an oleaginous yeast capable of growing on lignocellulosic hydrolysates.</title>
        <authorList>
            <consortium name="Lawrence Berkeley National Laboratory"/>
            <person name="Jagtap S.S."/>
            <person name="Liu J.-J."/>
            <person name="Walukiewicz H.E."/>
            <person name="Pangilinan J."/>
            <person name="Lipzen A."/>
            <person name="Ahrendt S."/>
            <person name="Koriabine M."/>
            <person name="Cobaugh K."/>
            <person name="Salamov A."/>
            <person name="Yoshinaga Y."/>
            <person name="Ng V."/>
            <person name="Daum C."/>
            <person name="Grigoriev I.V."/>
            <person name="Slininger P.J."/>
            <person name="Dien B.S."/>
            <person name="Jin Y.-S."/>
            <person name="Rao C.V."/>
        </authorList>
    </citation>
    <scope>NUCLEOTIDE SEQUENCE</scope>
    <source>
        <strain evidence="15">NRRL Y-64009</strain>
    </source>
</reference>
<comment type="catalytic activity">
    <reaction evidence="10">
        <text>[ribosomal protein uS12]-L-proline + 2-oxoglutarate + O2 = [ribosomal protein uS12]-(3S)-3-hydroxy-L-proline + succinate + CO2</text>
        <dbReference type="Rhea" id="RHEA:54156"/>
        <dbReference type="Rhea" id="RHEA-COMP:13816"/>
        <dbReference type="Rhea" id="RHEA-COMP:13818"/>
        <dbReference type="ChEBI" id="CHEBI:15379"/>
        <dbReference type="ChEBI" id="CHEBI:16526"/>
        <dbReference type="ChEBI" id="CHEBI:16810"/>
        <dbReference type="ChEBI" id="CHEBI:30031"/>
        <dbReference type="ChEBI" id="CHEBI:50342"/>
        <dbReference type="ChEBI" id="CHEBI:85428"/>
    </reaction>
</comment>
<dbReference type="InterPro" id="IPR006620">
    <property type="entry name" value="Pro_4_hyd_alph"/>
</dbReference>
<dbReference type="GO" id="GO:0006449">
    <property type="term" value="P:regulation of translational termination"/>
    <property type="evidence" value="ECO:0007669"/>
    <property type="project" value="TreeGrafter"/>
</dbReference>
<keyword evidence="4" id="KW-0479">Metal-binding</keyword>
<feature type="compositionally biased region" description="Basic and acidic residues" evidence="13">
    <location>
        <begin position="527"/>
        <end position="551"/>
    </location>
</feature>
<evidence type="ECO:0000256" key="7">
    <source>
        <dbReference type="ARBA" id="ARBA00023002"/>
    </source>
</evidence>
<evidence type="ECO:0000256" key="2">
    <source>
        <dbReference type="ARBA" id="ARBA00004123"/>
    </source>
</evidence>
<dbReference type="GO" id="GO:0010604">
    <property type="term" value="P:positive regulation of macromolecule metabolic process"/>
    <property type="evidence" value="ECO:0007669"/>
    <property type="project" value="UniProtKB-ARBA"/>
</dbReference>
<comment type="subcellular location">
    <subcellularLocation>
        <location evidence="2">Nucleus</location>
    </subcellularLocation>
</comment>
<evidence type="ECO:0000256" key="5">
    <source>
        <dbReference type="ARBA" id="ARBA00022896"/>
    </source>
</evidence>
<feature type="compositionally biased region" description="Basic and acidic residues" evidence="13">
    <location>
        <begin position="570"/>
        <end position="579"/>
    </location>
</feature>
<feature type="compositionally biased region" description="Acidic residues" evidence="13">
    <location>
        <begin position="606"/>
        <end position="617"/>
    </location>
</feature>
<evidence type="ECO:0000256" key="9">
    <source>
        <dbReference type="ARBA" id="ARBA00023242"/>
    </source>
</evidence>
<evidence type="ECO:0000256" key="11">
    <source>
        <dbReference type="ARBA" id="ARBA00051966"/>
    </source>
</evidence>
<protein>
    <recommendedName>
        <fullName evidence="12">uS12 prolyl 3,4-dihydroxylase</fullName>
    </recommendedName>
</protein>
<dbReference type="InterPro" id="IPR039558">
    <property type="entry name" value="TPA1/OFD1_N"/>
</dbReference>
<evidence type="ECO:0000313" key="15">
    <source>
        <dbReference type="EMBL" id="KAJ8102959.1"/>
    </source>
</evidence>
<organism evidence="15 16">
    <name type="scientific">Lipomyces tetrasporus</name>
    <dbReference type="NCBI Taxonomy" id="54092"/>
    <lineage>
        <taxon>Eukaryota</taxon>
        <taxon>Fungi</taxon>
        <taxon>Dikarya</taxon>
        <taxon>Ascomycota</taxon>
        <taxon>Saccharomycotina</taxon>
        <taxon>Lipomycetes</taxon>
        <taxon>Lipomycetales</taxon>
        <taxon>Lipomycetaceae</taxon>
        <taxon>Lipomyces</taxon>
    </lineage>
</organism>
<dbReference type="GO" id="GO:0009896">
    <property type="term" value="P:positive regulation of catabolic process"/>
    <property type="evidence" value="ECO:0007669"/>
    <property type="project" value="UniProtKB-ARBA"/>
</dbReference>
<dbReference type="Proteomes" id="UP001217417">
    <property type="component" value="Unassembled WGS sequence"/>
</dbReference>
<dbReference type="Pfam" id="PF10637">
    <property type="entry name" value="Ofd1_CTDD"/>
    <property type="match status" value="1"/>
</dbReference>
<gene>
    <name evidence="15" type="ORF">POJ06DRAFT_246171</name>
</gene>
<dbReference type="GO" id="GO:0005737">
    <property type="term" value="C:cytoplasm"/>
    <property type="evidence" value="ECO:0007669"/>
    <property type="project" value="TreeGrafter"/>
</dbReference>
<evidence type="ECO:0000256" key="1">
    <source>
        <dbReference type="ARBA" id="ARBA00001961"/>
    </source>
</evidence>
<evidence type="ECO:0000259" key="14">
    <source>
        <dbReference type="PROSITE" id="PS51471"/>
    </source>
</evidence>
<feature type="domain" description="Fe2OG dioxygenase" evidence="14">
    <location>
        <begin position="151"/>
        <end position="269"/>
    </location>
</feature>
<feature type="compositionally biased region" description="Polar residues" evidence="13">
    <location>
        <begin position="582"/>
        <end position="591"/>
    </location>
</feature>
<dbReference type="AlphaFoldDB" id="A0AAD7QWW6"/>
<evidence type="ECO:0000256" key="13">
    <source>
        <dbReference type="SAM" id="MobiDB-lite"/>
    </source>
</evidence>
<evidence type="ECO:0000256" key="6">
    <source>
        <dbReference type="ARBA" id="ARBA00022964"/>
    </source>
</evidence>
<evidence type="ECO:0000256" key="8">
    <source>
        <dbReference type="ARBA" id="ARBA00023004"/>
    </source>
</evidence>
<feature type="compositionally biased region" description="Low complexity" evidence="13">
    <location>
        <begin position="14"/>
        <end position="31"/>
    </location>
</feature>
<dbReference type="GO" id="GO:0005634">
    <property type="term" value="C:nucleus"/>
    <property type="evidence" value="ECO:0007669"/>
    <property type="project" value="UniProtKB-SubCell"/>
</dbReference>
<keyword evidence="7" id="KW-0560">Oxidoreductase</keyword>
<keyword evidence="5" id="KW-0847">Vitamin C</keyword>
<accession>A0AAD7QWW6</accession>
<keyword evidence="16" id="KW-1185">Reference proteome</keyword>
<evidence type="ECO:0000256" key="12">
    <source>
        <dbReference type="ARBA" id="ARBA00081607"/>
    </source>
</evidence>
<dbReference type="GeneID" id="80881915"/>
<dbReference type="InterPro" id="IPR051842">
    <property type="entry name" value="uS12_prolyl_hydroxylase"/>
</dbReference>
<feature type="region of interest" description="Disordered" evidence="13">
    <location>
        <begin position="527"/>
        <end position="619"/>
    </location>
</feature>
<dbReference type="EMBL" id="JARPMG010000002">
    <property type="protein sequence ID" value="KAJ8102959.1"/>
    <property type="molecule type" value="Genomic_DNA"/>
</dbReference>
<name>A0AAD7QWW6_9ASCO</name>
<dbReference type="InterPro" id="IPR043044">
    <property type="entry name" value="TPA1/Ofd1_C"/>
</dbReference>
<dbReference type="SMART" id="SM00702">
    <property type="entry name" value="P4Hc"/>
    <property type="match status" value="1"/>
</dbReference>
<proteinExistence type="inferred from homology"/>
<evidence type="ECO:0000313" key="16">
    <source>
        <dbReference type="Proteomes" id="UP001217417"/>
    </source>
</evidence>
<dbReference type="InterPro" id="IPR005123">
    <property type="entry name" value="Oxoglu/Fe-dep_dioxygenase_dom"/>
</dbReference>
<dbReference type="Pfam" id="PF13661">
    <property type="entry name" value="2OG-FeII_Oxy_4"/>
    <property type="match status" value="1"/>
</dbReference>
<dbReference type="Gene3D" id="3.60.130.20">
    <property type="entry name" value="Oxoglutarate/iron-dependent oxygenase, C-terminal degradation domain"/>
    <property type="match status" value="1"/>
</dbReference>
<dbReference type="PROSITE" id="PS51471">
    <property type="entry name" value="FE2OG_OXY"/>
    <property type="match status" value="1"/>
</dbReference>
<evidence type="ECO:0000256" key="10">
    <source>
        <dbReference type="ARBA" id="ARBA00047444"/>
    </source>
</evidence>
<dbReference type="PANTHER" id="PTHR12117">
    <property type="entry name" value="HISTONE ACETYLTRANSFERASE COMPLEX"/>
    <property type="match status" value="1"/>
</dbReference>
<dbReference type="GO" id="GO:0005506">
    <property type="term" value="F:iron ion binding"/>
    <property type="evidence" value="ECO:0007669"/>
    <property type="project" value="InterPro"/>
</dbReference>
<dbReference type="InterPro" id="IPR019601">
    <property type="entry name" value="Oxoglutarate/Fe-dep_Oase_C"/>
</dbReference>
<keyword evidence="8" id="KW-0408">Iron</keyword>
<keyword evidence="6" id="KW-0223">Dioxygenase</keyword>
<comment type="similarity">
    <text evidence="3">Belongs to the TPA1 family.</text>
</comment>
<dbReference type="RefSeq" id="XP_056046409.1">
    <property type="nucleotide sequence ID" value="XM_056186749.1"/>
</dbReference>
<comment type="cofactor">
    <cofactor evidence="1">
        <name>L-ascorbate</name>
        <dbReference type="ChEBI" id="CHEBI:38290"/>
    </cofactor>
</comment>
<dbReference type="GO" id="GO:0031418">
    <property type="term" value="F:L-ascorbic acid binding"/>
    <property type="evidence" value="ECO:0007669"/>
    <property type="project" value="UniProtKB-KW"/>
</dbReference>
<dbReference type="FunFam" id="2.60.120.620:FF:000014">
    <property type="entry name" value="Prolyl 3,4-dihydroxylase TPA1"/>
    <property type="match status" value="1"/>
</dbReference>
<dbReference type="Gene3D" id="2.60.120.620">
    <property type="entry name" value="q2cbj1_9rhob like domain"/>
    <property type="match status" value="1"/>
</dbReference>
<feature type="region of interest" description="Disordered" evidence="13">
    <location>
        <begin position="1"/>
        <end position="31"/>
    </location>
</feature>
<comment type="caution">
    <text evidence="15">The sequence shown here is derived from an EMBL/GenBank/DDBJ whole genome shotgun (WGS) entry which is preliminary data.</text>
</comment>
<evidence type="ECO:0000256" key="4">
    <source>
        <dbReference type="ARBA" id="ARBA00022723"/>
    </source>
</evidence>
<sequence length="677" mass="75050">MRISTTNPRKRLRSVSPVGSGASGVSSVRGSTPLAMPTSDIFTPGLFDMAAQYNAQHAASGPYKHCIIDELVSDALLRRVRREIMTQLHFTPKETDIYKLHQTGDLLNISGLSSKDREKLSALHALRDAMYSPEFREFITTICDCGPLSGRKQDMSINCYVKGSHLLTHDDVIGSRRVSYILYLPDPDDRDCEVRGHGQNIGWDPAWGGALRLYEIDAKGAPKSDWDKVVPPAWNQLAFFVVQPGVSFHDVEEVIFDKPRLAISGWFHLPQKGEDGYIEGLQESLNLESSRAALADAAAATASGLGELPSPSLKRIPDASESIDPTHTALTEQELAYLAATVNPKYLDRHTMIKSRNEFVDLSLLELDNFLNDDFAAKLREHIEELEKNLVPRRVSDAAKLAPEWSVSRPPHKHRYLYIESSDRSESSTPVHQLVDVVESPQFRKWLTIITGVAEPTHSRVLARRFRRGLDYTLATTSLSSLNENGTALNDGVASGSVLEATLCITPTTGWEGGDFGGYELYMEDGTAKDDQPEQRNNDCGDGKQDDRNVNDDENDPAVYLSGSRAKRRKELEQLRAEDQLSVGNDDSFSTGDDDANEVESSSAYESEDDEEAEEAGDSVLLTSQAKWNVLTVVYRDPEVLKFVKYVSQNAPGSRWDVAGEWKPGEVVEKQTADSKD</sequence>
<dbReference type="PANTHER" id="PTHR12117:SF0">
    <property type="entry name" value="PROLYL 3-HYDROXYLASE OGFOD1"/>
    <property type="match status" value="1"/>
</dbReference>
<dbReference type="GO" id="GO:0031543">
    <property type="term" value="F:peptidyl-proline dioxygenase activity"/>
    <property type="evidence" value="ECO:0007669"/>
    <property type="project" value="TreeGrafter"/>
</dbReference>
<comment type="catalytic activity">
    <reaction evidence="11">
        <text>[ribosomal protein uS12]-(3S)-3-hydroxy-L-proline + 2-oxoglutarate + O2 = [ribosomal protein uS12]-(3S)-3,4-dihydroxy-L-proline + succinate + CO2</text>
        <dbReference type="Rhea" id="RHEA:54160"/>
        <dbReference type="Rhea" id="RHEA-COMP:13817"/>
        <dbReference type="Rhea" id="RHEA-COMP:13818"/>
        <dbReference type="ChEBI" id="CHEBI:15379"/>
        <dbReference type="ChEBI" id="CHEBI:16526"/>
        <dbReference type="ChEBI" id="CHEBI:16810"/>
        <dbReference type="ChEBI" id="CHEBI:30031"/>
        <dbReference type="ChEBI" id="CHEBI:85428"/>
        <dbReference type="ChEBI" id="CHEBI:138052"/>
    </reaction>
</comment>